<dbReference type="OrthoDB" id="9782305at2"/>
<accession>A0A4P6EDP4</accession>
<feature type="transmembrane region" description="Helical" evidence="8">
    <location>
        <begin position="334"/>
        <end position="355"/>
    </location>
</feature>
<feature type="transmembrane region" description="Helical" evidence="8">
    <location>
        <begin position="269"/>
        <end position="302"/>
    </location>
</feature>
<dbReference type="Pfam" id="PF01032">
    <property type="entry name" value="FecCD"/>
    <property type="match status" value="1"/>
</dbReference>
<feature type="transmembrane region" description="Helical" evidence="8">
    <location>
        <begin position="150"/>
        <end position="167"/>
    </location>
</feature>
<feature type="transmembrane region" description="Helical" evidence="8">
    <location>
        <begin position="91"/>
        <end position="112"/>
    </location>
</feature>
<dbReference type="SUPFAM" id="SSF81345">
    <property type="entry name" value="ABC transporter involved in vitamin B12 uptake, BtuC"/>
    <property type="match status" value="1"/>
</dbReference>
<keyword evidence="6 8" id="KW-1133">Transmembrane helix</keyword>
<feature type="transmembrane region" description="Helical" evidence="8">
    <location>
        <begin position="124"/>
        <end position="144"/>
    </location>
</feature>
<proteinExistence type="inferred from homology"/>
<gene>
    <name evidence="9" type="ORF">ET475_07540</name>
</gene>
<dbReference type="InterPro" id="IPR000522">
    <property type="entry name" value="ABC_transptr_permease_BtuC"/>
</dbReference>
<keyword evidence="3" id="KW-0813">Transport</keyword>
<feature type="transmembrane region" description="Helical" evidence="8">
    <location>
        <begin position="174"/>
        <end position="199"/>
    </location>
</feature>
<keyword evidence="7 8" id="KW-0472">Membrane</keyword>
<comment type="subcellular location">
    <subcellularLocation>
        <location evidence="1">Cell membrane</location>
        <topology evidence="1">Multi-pass membrane protein</topology>
    </subcellularLocation>
</comment>
<dbReference type="InterPro" id="IPR037294">
    <property type="entry name" value="ABC_BtuC-like"/>
</dbReference>
<dbReference type="EMBL" id="CP035494">
    <property type="protein sequence ID" value="QAY59856.1"/>
    <property type="molecule type" value="Genomic_DNA"/>
</dbReference>
<dbReference type="AlphaFoldDB" id="A0A4P6EDP4"/>
<evidence type="ECO:0000313" key="9">
    <source>
        <dbReference type="EMBL" id="QAY59856.1"/>
    </source>
</evidence>
<evidence type="ECO:0000256" key="1">
    <source>
        <dbReference type="ARBA" id="ARBA00004651"/>
    </source>
</evidence>
<dbReference type="Proteomes" id="UP000293995">
    <property type="component" value="Chromosome"/>
</dbReference>
<evidence type="ECO:0000256" key="2">
    <source>
        <dbReference type="ARBA" id="ARBA00007935"/>
    </source>
</evidence>
<dbReference type="PANTHER" id="PTHR30472">
    <property type="entry name" value="FERRIC ENTEROBACTIN TRANSPORT SYSTEM PERMEASE PROTEIN"/>
    <property type="match status" value="1"/>
</dbReference>
<dbReference type="Gene3D" id="1.10.3470.10">
    <property type="entry name" value="ABC transporter involved in vitamin B12 uptake, BtuC"/>
    <property type="match status" value="1"/>
</dbReference>
<feature type="transmembrane region" description="Helical" evidence="8">
    <location>
        <begin position="308"/>
        <end position="327"/>
    </location>
</feature>
<dbReference type="GO" id="GO:0005886">
    <property type="term" value="C:plasma membrane"/>
    <property type="evidence" value="ECO:0007669"/>
    <property type="project" value="UniProtKB-SubCell"/>
</dbReference>
<evidence type="ECO:0000256" key="7">
    <source>
        <dbReference type="ARBA" id="ARBA00023136"/>
    </source>
</evidence>
<dbReference type="RefSeq" id="WP_129388071.1">
    <property type="nucleotide sequence ID" value="NZ_CP035494.1"/>
</dbReference>
<dbReference type="GO" id="GO:0033214">
    <property type="term" value="P:siderophore-iron import into cell"/>
    <property type="evidence" value="ECO:0007669"/>
    <property type="project" value="TreeGrafter"/>
</dbReference>
<evidence type="ECO:0000256" key="5">
    <source>
        <dbReference type="ARBA" id="ARBA00022692"/>
    </source>
</evidence>
<feature type="transmembrane region" description="Helical" evidence="8">
    <location>
        <begin position="30"/>
        <end position="55"/>
    </location>
</feature>
<comment type="similarity">
    <text evidence="2">Belongs to the binding-protein-dependent transport system permease family. FecCD subfamily.</text>
</comment>
<evidence type="ECO:0000313" key="10">
    <source>
        <dbReference type="Proteomes" id="UP000293995"/>
    </source>
</evidence>
<dbReference type="CDD" id="cd06550">
    <property type="entry name" value="TM_ABC_iron-siderophores_like"/>
    <property type="match status" value="1"/>
</dbReference>
<keyword evidence="10" id="KW-1185">Reference proteome</keyword>
<name>A0A4P6EDP4_9MICO</name>
<evidence type="ECO:0000256" key="3">
    <source>
        <dbReference type="ARBA" id="ARBA00022448"/>
    </source>
</evidence>
<dbReference type="KEGG" id="mprt:ET475_07540"/>
<dbReference type="GO" id="GO:0022857">
    <property type="term" value="F:transmembrane transporter activity"/>
    <property type="evidence" value="ECO:0007669"/>
    <property type="project" value="InterPro"/>
</dbReference>
<evidence type="ECO:0000256" key="6">
    <source>
        <dbReference type="ARBA" id="ARBA00022989"/>
    </source>
</evidence>
<dbReference type="FunFam" id="1.10.3470.10:FF:000001">
    <property type="entry name" value="Vitamin B12 ABC transporter permease BtuC"/>
    <property type="match status" value="1"/>
</dbReference>
<organism evidence="9 10">
    <name type="scientific">Microbacterium protaetiae</name>
    <dbReference type="NCBI Taxonomy" id="2509458"/>
    <lineage>
        <taxon>Bacteria</taxon>
        <taxon>Bacillati</taxon>
        <taxon>Actinomycetota</taxon>
        <taxon>Actinomycetes</taxon>
        <taxon>Micrococcales</taxon>
        <taxon>Microbacteriaceae</taxon>
        <taxon>Microbacterium</taxon>
    </lineage>
</organism>
<dbReference type="PANTHER" id="PTHR30472:SF25">
    <property type="entry name" value="ABC TRANSPORTER PERMEASE PROTEIN MJ0876-RELATED"/>
    <property type="match status" value="1"/>
</dbReference>
<reference evidence="9 10" key="1">
    <citation type="submission" date="2019-01" db="EMBL/GenBank/DDBJ databases">
        <title>Genome sequencing of strain DFW100M-13.</title>
        <authorList>
            <person name="Heo J."/>
            <person name="Kim S.-J."/>
            <person name="Kim J.-S."/>
            <person name="Hong S.-B."/>
            <person name="Kwon S.-W."/>
        </authorList>
    </citation>
    <scope>NUCLEOTIDE SEQUENCE [LARGE SCALE GENOMIC DNA]</scope>
    <source>
        <strain evidence="9 10">DFW100M-13</strain>
    </source>
</reference>
<evidence type="ECO:0000256" key="8">
    <source>
        <dbReference type="SAM" id="Phobius"/>
    </source>
</evidence>
<keyword evidence="5 8" id="KW-0812">Transmembrane</keyword>
<sequence length="366" mass="37122">MTGLDTLPDARVAAASTPARRRSTRAVRAAIVAAVLAVAVIGVVLLSATVGQFAATPGEVVDAFTKVVFAGQDPNATRAGAVLWQIRFPRAALALLAGACLAVAGAVMQGVFANPLAEPSIIGVNSGASIGATAVIVLGFAAVAPWMLPLAAFAGALVVTLIVWALARTGGKAAVLTLVLTGIAINAISTAITSFLIFLGDTSSREQVIFWQLGTLADATWPSVATIAAVFLVGFVGCLLIRRPLDVLALGDTSASASGVRVEHLRVAAILLSCLLSGVAVAFGGMIAFVGLIVPHAIRLIVGPSHRYLVPLSALGGAVLLGLADIAARTIIPFADLPIGIFTAVVGGPLFLVLLRRTLRGQGVRA</sequence>
<keyword evidence="4" id="KW-1003">Cell membrane</keyword>
<feature type="transmembrane region" description="Helical" evidence="8">
    <location>
        <begin position="219"/>
        <end position="241"/>
    </location>
</feature>
<evidence type="ECO:0000256" key="4">
    <source>
        <dbReference type="ARBA" id="ARBA00022475"/>
    </source>
</evidence>
<protein>
    <submittedName>
        <fullName evidence="9">Iron ABC transporter permease</fullName>
    </submittedName>
</protein>